<comment type="caution">
    <text evidence="2">The sequence shown here is derived from an EMBL/GenBank/DDBJ whole genome shotgun (WGS) entry which is preliminary data.</text>
</comment>
<dbReference type="RefSeq" id="WP_073858890.1">
    <property type="nucleotide sequence ID" value="NZ_BAAATC010000004.1"/>
</dbReference>
<dbReference type="OrthoDB" id="4641260at2"/>
<accession>A0A1Q4H6D8</accession>
<protein>
    <recommendedName>
        <fullName evidence="1">DUF5642 domain-containing protein</fullName>
    </recommendedName>
</protein>
<feature type="domain" description="DUF5642" evidence="1">
    <location>
        <begin position="41"/>
        <end position="218"/>
    </location>
</feature>
<dbReference type="Proteomes" id="UP000220340">
    <property type="component" value="Unassembled WGS sequence"/>
</dbReference>
<evidence type="ECO:0000313" key="3">
    <source>
        <dbReference type="Proteomes" id="UP000220340"/>
    </source>
</evidence>
<organism evidence="2 3">
    <name type="scientific">Mycolicibacterium diernhoferi</name>
    <dbReference type="NCBI Taxonomy" id="1801"/>
    <lineage>
        <taxon>Bacteria</taxon>
        <taxon>Bacillati</taxon>
        <taxon>Actinomycetota</taxon>
        <taxon>Actinomycetes</taxon>
        <taxon>Mycobacteriales</taxon>
        <taxon>Mycobacteriaceae</taxon>
        <taxon>Mycolicibacterium</taxon>
    </lineage>
</organism>
<dbReference type="Pfam" id="PF18702">
    <property type="entry name" value="DUF5642"/>
    <property type="match status" value="1"/>
</dbReference>
<dbReference type="EMBL" id="PDCR01000022">
    <property type="protein sequence ID" value="PEG53195.1"/>
    <property type="molecule type" value="Genomic_DNA"/>
</dbReference>
<keyword evidence="3" id="KW-1185">Reference proteome</keyword>
<gene>
    <name evidence="2" type="ORF">CRI78_17580</name>
</gene>
<proteinExistence type="predicted"/>
<reference evidence="2 3" key="1">
    <citation type="submission" date="2017-10" db="EMBL/GenBank/DDBJ databases">
        <title>The new phylogeny of genus Mycobacterium.</title>
        <authorList>
            <person name="Tortoli E."/>
            <person name="Trovato A."/>
            <person name="Cirillo D.M."/>
        </authorList>
    </citation>
    <scope>NUCLEOTIDE SEQUENCE [LARGE SCALE GENOMIC DNA]</scope>
    <source>
        <strain evidence="2 3">IP141170001</strain>
    </source>
</reference>
<sequence length="222" mass="21885">MRGYVIVLGAVLTVVGCAGTEPDAPPATAGSSVAAGSAVIDPAAVARVRSELPPGYEVGDLADHAAPASFWGMKPDWTAVPEQCGVLADPGPGAAVRGWSASGPGGIVYATVTGPGTHAALPEGCEAWTLTGGRTTAEVSAVPPPAIDDTPTVAMSTVATTVVEGGTETRSHADTVSAYLDSGYVASVTVVTDPGSALPALGPDVAARLLAQTVTEIRGAGR</sequence>
<evidence type="ECO:0000259" key="1">
    <source>
        <dbReference type="Pfam" id="PF18702"/>
    </source>
</evidence>
<dbReference type="InterPro" id="IPR041313">
    <property type="entry name" value="DUF5642"/>
</dbReference>
<dbReference type="AlphaFoldDB" id="A0A1Q4H6D8"/>
<dbReference type="STRING" id="1801.BRW64_23580"/>
<evidence type="ECO:0000313" key="2">
    <source>
        <dbReference type="EMBL" id="PEG53195.1"/>
    </source>
</evidence>
<dbReference type="PROSITE" id="PS51257">
    <property type="entry name" value="PROKAR_LIPOPROTEIN"/>
    <property type="match status" value="1"/>
</dbReference>
<name>A0A1Q4H6D8_9MYCO</name>